<dbReference type="SUPFAM" id="SSF52047">
    <property type="entry name" value="RNI-like"/>
    <property type="match status" value="1"/>
</dbReference>
<dbReference type="InterPro" id="IPR001810">
    <property type="entry name" value="F-box_dom"/>
</dbReference>
<dbReference type="OrthoDB" id="9974792at2759"/>
<dbReference type="PANTHER" id="PTHR20872">
    <property type="match status" value="1"/>
</dbReference>
<dbReference type="RefSeq" id="XP_024082890.1">
    <property type="nucleotide sequence ID" value="XM_024227122.1"/>
</dbReference>
<dbReference type="OMA" id="MCRQCFN"/>
<reference evidence="2" key="1">
    <citation type="submission" date="2022-01" db="UniProtKB">
        <authorList>
            <consortium name="EnsemblMetazoa"/>
        </authorList>
    </citation>
    <scope>IDENTIFICATION</scope>
</reference>
<accession>A0A8I6SKB8</accession>
<dbReference type="SUPFAM" id="SSF81383">
    <property type="entry name" value="F-box domain"/>
    <property type="match status" value="1"/>
</dbReference>
<dbReference type="Proteomes" id="UP000494040">
    <property type="component" value="Unassembled WGS sequence"/>
</dbReference>
<dbReference type="EnsemblMetazoa" id="XM_024227122.1">
    <property type="protein sequence ID" value="XP_024082890.1"/>
    <property type="gene ID" value="LOC106663639"/>
</dbReference>
<dbReference type="InterPro" id="IPR036047">
    <property type="entry name" value="F-box-like_dom_sf"/>
</dbReference>
<dbReference type="AlphaFoldDB" id="A0A8I6SKB8"/>
<dbReference type="InterPro" id="IPR032675">
    <property type="entry name" value="LRR_dom_sf"/>
</dbReference>
<evidence type="ECO:0000259" key="1">
    <source>
        <dbReference type="PROSITE" id="PS50181"/>
    </source>
</evidence>
<protein>
    <recommendedName>
        <fullName evidence="1">F-box domain-containing protein</fullName>
    </recommendedName>
</protein>
<dbReference type="PANTHER" id="PTHR20872:SF1">
    <property type="entry name" value="F-BOX DOMAIN-CONTAINING PROTEIN"/>
    <property type="match status" value="1"/>
</dbReference>
<dbReference type="Gene3D" id="3.80.10.10">
    <property type="entry name" value="Ribonuclease Inhibitor"/>
    <property type="match status" value="1"/>
</dbReference>
<evidence type="ECO:0000313" key="3">
    <source>
        <dbReference type="Proteomes" id="UP000494040"/>
    </source>
</evidence>
<keyword evidence="3" id="KW-1185">Reference proteome</keyword>
<proteinExistence type="predicted"/>
<dbReference type="GeneID" id="106663639"/>
<evidence type="ECO:0000313" key="2">
    <source>
        <dbReference type="EnsemblMetazoa" id="XP_024082890.1"/>
    </source>
</evidence>
<dbReference type="PROSITE" id="PS50181">
    <property type="entry name" value="FBOX"/>
    <property type="match status" value="1"/>
</dbReference>
<name>A0A8I6SKB8_CIMLE</name>
<organism evidence="2 3">
    <name type="scientific">Cimex lectularius</name>
    <name type="common">Bed bug</name>
    <name type="synonym">Acanthia lectularia</name>
    <dbReference type="NCBI Taxonomy" id="79782"/>
    <lineage>
        <taxon>Eukaryota</taxon>
        <taxon>Metazoa</taxon>
        <taxon>Ecdysozoa</taxon>
        <taxon>Arthropoda</taxon>
        <taxon>Hexapoda</taxon>
        <taxon>Insecta</taxon>
        <taxon>Pterygota</taxon>
        <taxon>Neoptera</taxon>
        <taxon>Paraneoptera</taxon>
        <taxon>Hemiptera</taxon>
        <taxon>Heteroptera</taxon>
        <taxon>Panheteroptera</taxon>
        <taxon>Cimicomorpha</taxon>
        <taxon>Cimicidae</taxon>
        <taxon>Cimex</taxon>
    </lineage>
</organism>
<feature type="domain" description="F-box" evidence="1">
    <location>
        <begin position="76"/>
        <end position="122"/>
    </location>
</feature>
<sequence>MCRPTLTLPWPSSGKPFIERFTLNLLTTSHWLYPSANNVTTLTLSYSLKGLTGAIEKGAAESKGRDYFFVTEEDDQSPWCSLPDIIMEQVFSYLNVRERYYSSMVCRRWRDAFYLPYVWSIFTFEESTLTRRRFNYYSGWQFTLDHLRAQLCLGTVGRHFRVLIFSPMTNFYNMYEFMNMVSYYTEQQGADKFTVKGVGKNIHTLRYTFPCRLLSGDDENQQLHVYGTGGKLLAAVKRLMGNLKKLRRLELIDLMLDSAEAQTLLDDVCSDCCTTLKFLSIINFTKGQCQLIHVGVFLNLRVLVLSPQNIGEDALELLSYTKLRHLHLAQTRLTPSSAVPLSPKAWKLAAKRNTDMRIHLTLSSKIQTDIIWQEEAPVSTVLFDSPHCKLEPEILTRVTLWYKKSLTVFGYLGLPKYSQPKSFKERIDPLLLMLIKDCTQLETLIVRERISTATILLIVDNGPSLKNFFVRRNAVILRCDWPRNPSWDSSYYSWLRNGASSYDQTEKEVSKCFGYKWQMLSDKEFKKLDIRLY</sequence>
<dbReference type="Pfam" id="PF12937">
    <property type="entry name" value="F-box-like"/>
    <property type="match status" value="1"/>
</dbReference>
<dbReference type="Gene3D" id="1.20.1280.50">
    <property type="match status" value="1"/>
</dbReference>